<name>A0A261F301_9BIFI</name>
<keyword evidence="8" id="KW-1185">Reference proteome</keyword>
<dbReference type="EMBL" id="MWWQ01000004">
    <property type="protein sequence ID" value="OZG53500.1"/>
    <property type="molecule type" value="Genomic_DNA"/>
</dbReference>
<gene>
    <name evidence="7" type="ORF">PSSU_0266</name>
</gene>
<evidence type="ECO:0000259" key="5">
    <source>
        <dbReference type="Pfam" id="PF00389"/>
    </source>
</evidence>
<reference evidence="7 8" key="1">
    <citation type="journal article" date="2017" name="BMC Genomics">
        <title>Comparative genomic and phylogenomic analyses of the Bifidobacteriaceae family.</title>
        <authorList>
            <person name="Lugli G.A."/>
            <person name="Milani C."/>
            <person name="Turroni F."/>
            <person name="Duranti S."/>
            <person name="Mancabelli L."/>
            <person name="Mangifesta M."/>
            <person name="Ferrario C."/>
            <person name="Modesto M."/>
            <person name="Mattarelli P."/>
            <person name="Jiri K."/>
            <person name="van Sinderen D."/>
            <person name="Ventura M."/>
        </authorList>
    </citation>
    <scope>NUCLEOTIDE SEQUENCE [LARGE SCALE GENOMIC DNA]</scope>
    <source>
        <strain evidence="7 8">DSM 24744</strain>
    </source>
</reference>
<protein>
    <submittedName>
        <fullName evidence="7">2-hydroxyacid dehydrogenase</fullName>
    </submittedName>
</protein>
<evidence type="ECO:0000256" key="4">
    <source>
        <dbReference type="RuleBase" id="RU003719"/>
    </source>
</evidence>
<dbReference type="InterPro" id="IPR006139">
    <property type="entry name" value="D-isomer_2_OHA_DH_cat_dom"/>
</dbReference>
<dbReference type="InterPro" id="IPR050418">
    <property type="entry name" value="D-iso_2-hydroxyacid_DH_PdxB"/>
</dbReference>
<dbReference type="GO" id="GO:0051287">
    <property type="term" value="F:NAD binding"/>
    <property type="evidence" value="ECO:0007669"/>
    <property type="project" value="InterPro"/>
</dbReference>
<dbReference type="InterPro" id="IPR006140">
    <property type="entry name" value="D-isomer_DH_NAD-bd"/>
</dbReference>
<dbReference type="AlphaFoldDB" id="A0A261F301"/>
<feature type="domain" description="D-isomer specific 2-hydroxyacid dehydrogenase NAD-binding" evidence="6">
    <location>
        <begin position="128"/>
        <end position="301"/>
    </location>
</feature>
<dbReference type="Pfam" id="PF00389">
    <property type="entry name" value="2-Hacid_dh"/>
    <property type="match status" value="1"/>
</dbReference>
<proteinExistence type="inferred from homology"/>
<comment type="caution">
    <text evidence="7">The sequence shown here is derived from an EMBL/GenBank/DDBJ whole genome shotgun (WGS) entry which is preliminary data.</text>
</comment>
<dbReference type="PANTHER" id="PTHR43761:SF1">
    <property type="entry name" value="D-ISOMER SPECIFIC 2-HYDROXYACID DEHYDROGENASE CATALYTIC DOMAIN-CONTAINING PROTEIN-RELATED"/>
    <property type="match status" value="1"/>
</dbReference>
<dbReference type="GO" id="GO:0016616">
    <property type="term" value="F:oxidoreductase activity, acting on the CH-OH group of donors, NAD or NADP as acceptor"/>
    <property type="evidence" value="ECO:0007669"/>
    <property type="project" value="InterPro"/>
</dbReference>
<evidence type="ECO:0000313" key="7">
    <source>
        <dbReference type="EMBL" id="OZG53500.1"/>
    </source>
</evidence>
<evidence type="ECO:0000313" key="8">
    <source>
        <dbReference type="Proteomes" id="UP000216454"/>
    </source>
</evidence>
<dbReference type="OrthoDB" id="4324715at2"/>
<accession>A0A261F301</accession>
<dbReference type="InterPro" id="IPR036291">
    <property type="entry name" value="NAD(P)-bd_dom_sf"/>
</dbReference>
<evidence type="ECO:0000256" key="1">
    <source>
        <dbReference type="ARBA" id="ARBA00005854"/>
    </source>
</evidence>
<sequence>MTLIERNMDQTSLPLVVVPNCVPSLSEPLLRCIDRFDGKARVQLYAQPKDVTDPAELVARCTGADAVIVLGFHVTDAMFEALQPSVRCFAFGGTGIANYVNVPLAKQRGVRICNVRHYGDQSVAEHAVALMFELAKRTGRMDAQMHKSGWPGFDAIQLGGRTLGIAGFGGIGKATARIARGIGMNVMEWSRSSHAAEAEAMGVTESPSLAHLFETCDIVSLHMTLSAQSEGIIGADLINKLRPGAMLINTARSQLVDSPALLARLQKGDISAGLDVFDAEPLPDDSPLRGLANAVITPHNAWRTDAASEGIVQQCVDSVLAWLDGKAVNVVV</sequence>
<evidence type="ECO:0000256" key="3">
    <source>
        <dbReference type="ARBA" id="ARBA00023027"/>
    </source>
</evidence>
<organism evidence="7 8">
    <name type="scientific">Pseudoscardovia suis</name>
    <dbReference type="NCBI Taxonomy" id="987063"/>
    <lineage>
        <taxon>Bacteria</taxon>
        <taxon>Bacillati</taxon>
        <taxon>Actinomycetota</taxon>
        <taxon>Actinomycetes</taxon>
        <taxon>Bifidobacteriales</taxon>
        <taxon>Bifidobacteriaceae</taxon>
        <taxon>Pseudoscardovia</taxon>
    </lineage>
</organism>
<evidence type="ECO:0000259" key="6">
    <source>
        <dbReference type="Pfam" id="PF02826"/>
    </source>
</evidence>
<dbReference type="Proteomes" id="UP000216454">
    <property type="component" value="Unassembled WGS sequence"/>
</dbReference>
<feature type="domain" description="D-isomer specific 2-hydroxyacid dehydrogenase catalytic" evidence="5">
    <location>
        <begin position="51"/>
        <end position="331"/>
    </location>
</feature>
<dbReference type="SUPFAM" id="SSF51735">
    <property type="entry name" value="NAD(P)-binding Rossmann-fold domains"/>
    <property type="match status" value="1"/>
</dbReference>
<dbReference type="Gene3D" id="3.40.50.720">
    <property type="entry name" value="NAD(P)-binding Rossmann-like Domain"/>
    <property type="match status" value="2"/>
</dbReference>
<keyword evidence="2 4" id="KW-0560">Oxidoreductase</keyword>
<dbReference type="SUPFAM" id="SSF52283">
    <property type="entry name" value="Formate/glycerate dehydrogenase catalytic domain-like"/>
    <property type="match status" value="1"/>
</dbReference>
<dbReference type="RefSeq" id="WP_094690600.1">
    <property type="nucleotide sequence ID" value="NZ_MWWQ01000004.1"/>
</dbReference>
<keyword evidence="3" id="KW-0520">NAD</keyword>
<dbReference type="PANTHER" id="PTHR43761">
    <property type="entry name" value="D-ISOMER SPECIFIC 2-HYDROXYACID DEHYDROGENASE FAMILY PROTEIN (AFU_ORTHOLOGUE AFUA_1G13630)"/>
    <property type="match status" value="1"/>
</dbReference>
<comment type="similarity">
    <text evidence="1 4">Belongs to the D-isomer specific 2-hydroxyacid dehydrogenase family.</text>
</comment>
<dbReference type="Pfam" id="PF02826">
    <property type="entry name" value="2-Hacid_dh_C"/>
    <property type="match status" value="1"/>
</dbReference>
<evidence type="ECO:0000256" key="2">
    <source>
        <dbReference type="ARBA" id="ARBA00023002"/>
    </source>
</evidence>